<protein>
    <submittedName>
        <fullName evidence="1">Uncharacterized protein</fullName>
    </submittedName>
</protein>
<accession>A0ACB9S3G4</accession>
<reference evidence="2" key="1">
    <citation type="journal article" date="2023" name="Front. Plant Sci.">
        <title>Chromosomal-level genome assembly of Melastoma candidum provides insights into trichome evolution.</title>
        <authorList>
            <person name="Zhong Y."/>
            <person name="Wu W."/>
            <person name="Sun C."/>
            <person name="Zou P."/>
            <person name="Liu Y."/>
            <person name="Dai S."/>
            <person name="Zhou R."/>
        </authorList>
    </citation>
    <scope>NUCLEOTIDE SEQUENCE [LARGE SCALE GENOMIC DNA]</scope>
</reference>
<dbReference type="EMBL" id="CM042881">
    <property type="protein sequence ID" value="KAI4384168.1"/>
    <property type="molecule type" value="Genomic_DNA"/>
</dbReference>
<evidence type="ECO:0000313" key="1">
    <source>
        <dbReference type="EMBL" id="KAI4384168.1"/>
    </source>
</evidence>
<dbReference type="Proteomes" id="UP001057402">
    <property type="component" value="Chromosome 2"/>
</dbReference>
<evidence type="ECO:0000313" key="2">
    <source>
        <dbReference type="Proteomes" id="UP001057402"/>
    </source>
</evidence>
<organism evidence="1 2">
    <name type="scientific">Melastoma candidum</name>
    <dbReference type="NCBI Taxonomy" id="119954"/>
    <lineage>
        <taxon>Eukaryota</taxon>
        <taxon>Viridiplantae</taxon>
        <taxon>Streptophyta</taxon>
        <taxon>Embryophyta</taxon>
        <taxon>Tracheophyta</taxon>
        <taxon>Spermatophyta</taxon>
        <taxon>Magnoliopsida</taxon>
        <taxon>eudicotyledons</taxon>
        <taxon>Gunneridae</taxon>
        <taxon>Pentapetalae</taxon>
        <taxon>rosids</taxon>
        <taxon>malvids</taxon>
        <taxon>Myrtales</taxon>
        <taxon>Melastomataceae</taxon>
        <taxon>Melastomatoideae</taxon>
        <taxon>Melastomateae</taxon>
        <taxon>Melastoma</taxon>
    </lineage>
</organism>
<comment type="caution">
    <text evidence="1">The sequence shown here is derived from an EMBL/GenBank/DDBJ whole genome shotgun (WGS) entry which is preliminary data.</text>
</comment>
<keyword evidence="2" id="KW-1185">Reference proteome</keyword>
<sequence length="102" mass="12007">MSGGREEEERRRKRRRKRRGVKRTKERKKYFGTTWKGEGVGEDEEAFTIFSFFLLLHGIRSGRKAVSPSPSPSPSLTYWGSSFLHRKQRPNFVFQVHLSFSE</sequence>
<gene>
    <name evidence="1" type="ORF">MLD38_002356</name>
</gene>
<name>A0ACB9S3G4_9MYRT</name>
<proteinExistence type="predicted"/>